<evidence type="ECO:0000256" key="4">
    <source>
        <dbReference type="RuleBase" id="RU003369"/>
    </source>
</evidence>
<keyword evidence="3" id="KW-0520">NAD</keyword>
<feature type="binding site" evidence="3">
    <location>
        <begin position="9"/>
        <end position="14"/>
    </location>
    <ligand>
        <name>NAD(+)</name>
        <dbReference type="ChEBI" id="CHEBI:57540"/>
    </ligand>
</feature>
<name>X0PNT7_9LACO</name>
<sequence length="307" mass="32914">MARTIGIIGLGHVGITTAFNMITKGIADTLVIFDKDEDLAEAESYDLTDALGGLSTYTKIIHNDYAALKDADVVVFCAGDISAILGGDRTSEIRTTKQAIVEVLPQLKASGFHGVLIDISNPCDVATTYWSENLGLPQNQIIGTGTALDTYRMRRAVAKVVNVNVADVRGFNMGEHGESQFTAWSTVRVNNKPITEIKTLDLDALSEAARLGGWKIFNKKHYTAFGIATIAMELTEAICSDAKRIFPVSCFDPDYGVCVGHPATIGAQGVVDNPPMALTAAEKAKYDATAKTIQHNLATMKATEVQA</sequence>
<dbReference type="PANTHER" id="PTHR43128">
    <property type="entry name" value="L-2-HYDROXYCARBOXYLATE DEHYDROGENASE (NAD(P)(+))"/>
    <property type="match status" value="1"/>
</dbReference>
<dbReference type="RefSeq" id="WP_035450969.1">
    <property type="nucleotide sequence ID" value="NZ_AZGA01000057.1"/>
</dbReference>
<dbReference type="InterPro" id="IPR001557">
    <property type="entry name" value="L-lactate/malate_DH"/>
</dbReference>
<feature type="domain" description="Lactate/malate dehydrogenase C-terminal" evidence="6">
    <location>
        <begin position="146"/>
        <end position="302"/>
    </location>
</feature>
<dbReference type="PIRSF" id="PIRSF000102">
    <property type="entry name" value="Lac_mal_DH"/>
    <property type="match status" value="1"/>
</dbReference>
<evidence type="ECO:0000256" key="2">
    <source>
        <dbReference type="PIRSR" id="PIRSR000102-1"/>
    </source>
</evidence>
<dbReference type="PRINTS" id="PR00086">
    <property type="entry name" value="LLDHDRGNASE"/>
</dbReference>
<evidence type="ECO:0000313" key="7">
    <source>
        <dbReference type="EMBL" id="KRM33062.1"/>
    </source>
</evidence>
<protein>
    <submittedName>
        <fullName evidence="7">Enzyme with possible activities of L-2-hydroxyisocaproate malate lactate dehydrogenase</fullName>
    </submittedName>
</protein>
<feature type="active site" description="Proton acceptor" evidence="2">
    <location>
        <position position="176"/>
    </location>
</feature>
<dbReference type="InterPro" id="IPR036291">
    <property type="entry name" value="NAD(P)-bd_dom_sf"/>
</dbReference>
<evidence type="ECO:0000313" key="8">
    <source>
        <dbReference type="Proteomes" id="UP000051236"/>
    </source>
</evidence>
<dbReference type="InterPro" id="IPR022383">
    <property type="entry name" value="Lactate/malate_DH_C"/>
</dbReference>
<evidence type="ECO:0000259" key="6">
    <source>
        <dbReference type="Pfam" id="PF02866"/>
    </source>
</evidence>
<dbReference type="Gene3D" id="3.40.50.720">
    <property type="entry name" value="NAD(P)-binding Rossmann-like Domain"/>
    <property type="match status" value="1"/>
</dbReference>
<feature type="domain" description="Lactate/malate dehydrogenase N-terminal" evidence="5">
    <location>
        <begin position="5"/>
        <end position="143"/>
    </location>
</feature>
<accession>X0PNT7</accession>
<comment type="caution">
    <text evidence="7">The sequence shown here is derived from an EMBL/GenBank/DDBJ whole genome shotgun (WGS) entry which is preliminary data.</text>
</comment>
<keyword evidence="4" id="KW-0560">Oxidoreductase</keyword>
<dbReference type="Pfam" id="PF02866">
    <property type="entry name" value="Ldh_1_C"/>
    <property type="match status" value="1"/>
</dbReference>
<dbReference type="GO" id="GO:0006089">
    <property type="term" value="P:lactate metabolic process"/>
    <property type="evidence" value="ECO:0007669"/>
    <property type="project" value="TreeGrafter"/>
</dbReference>
<dbReference type="Proteomes" id="UP000051236">
    <property type="component" value="Unassembled WGS sequence"/>
</dbReference>
<evidence type="ECO:0000256" key="1">
    <source>
        <dbReference type="ARBA" id="ARBA00006054"/>
    </source>
</evidence>
<feature type="binding site" evidence="3">
    <location>
        <position position="34"/>
    </location>
    <ligand>
        <name>NAD(+)</name>
        <dbReference type="ChEBI" id="CHEBI:57540"/>
    </ligand>
</feature>
<proteinExistence type="inferred from homology"/>
<dbReference type="OrthoDB" id="9802969at2"/>
<dbReference type="Gene3D" id="3.90.110.10">
    <property type="entry name" value="Lactate dehydrogenase/glycoside hydrolase, family 4, C-terminal"/>
    <property type="match status" value="1"/>
</dbReference>
<dbReference type="Pfam" id="PF00056">
    <property type="entry name" value="Ldh_1_N"/>
    <property type="match status" value="1"/>
</dbReference>
<dbReference type="SUPFAM" id="SSF56327">
    <property type="entry name" value="LDH C-terminal domain-like"/>
    <property type="match status" value="1"/>
</dbReference>
<dbReference type="InterPro" id="IPR015955">
    <property type="entry name" value="Lactate_DH/Glyco_Ohase_4_C"/>
</dbReference>
<dbReference type="SUPFAM" id="SSF51735">
    <property type="entry name" value="NAD(P)-binding Rossmann-fold domains"/>
    <property type="match status" value="1"/>
</dbReference>
<dbReference type="GO" id="GO:0004459">
    <property type="term" value="F:L-lactate dehydrogenase (NAD+) activity"/>
    <property type="evidence" value="ECO:0007669"/>
    <property type="project" value="TreeGrafter"/>
</dbReference>
<dbReference type="AlphaFoldDB" id="X0PNT7"/>
<dbReference type="InterPro" id="IPR001236">
    <property type="entry name" value="Lactate/malate_DH_N"/>
</dbReference>
<reference evidence="7 8" key="1">
    <citation type="journal article" date="2015" name="Genome Announc.">
        <title>Expanding the biotechnology potential of lactobacilli through comparative genomics of 213 strains and associated genera.</title>
        <authorList>
            <person name="Sun Z."/>
            <person name="Harris H.M."/>
            <person name="McCann A."/>
            <person name="Guo C."/>
            <person name="Argimon S."/>
            <person name="Zhang W."/>
            <person name="Yang X."/>
            <person name="Jeffery I.B."/>
            <person name="Cooney J.C."/>
            <person name="Kagawa T.F."/>
            <person name="Liu W."/>
            <person name="Song Y."/>
            <person name="Salvetti E."/>
            <person name="Wrobel A."/>
            <person name="Rasinkangas P."/>
            <person name="Parkhill J."/>
            <person name="Rea M.C."/>
            <person name="O'Sullivan O."/>
            <person name="Ritari J."/>
            <person name="Douillard F.P."/>
            <person name="Paul Ross R."/>
            <person name="Yang R."/>
            <person name="Briner A.E."/>
            <person name="Felis G.E."/>
            <person name="de Vos W.M."/>
            <person name="Barrangou R."/>
            <person name="Klaenhammer T.R."/>
            <person name="Caufield P.W."/>
            <person name="Cui Y."/>
            <person name="Zhang H."/>
            <person name="O'Toole P.W."/>
        </authorList>
    </citation>
    <scope>NUCLEOTIDE SEQUENCE [LARGE SCALE GENOMIC DNA]</scope>
    <source>
        <strain evidence="7 8">DSM 18527</strain>
    </source>
</reference>
<evidence type="ECO:0000256" key="3">
    <source>
        <dbReference type="PIRSR" id="PIRSR000102-3"/>
    </source>
</evidence>
<comment type="similarity">
    <text evidence="1">Belongs to the LDH/MDH superfamily. LDH family.</text>
</comment>
<dbReference type="EMBL" id="AZGA01000057">
    <property type="protein sequence ID" value="KRM33062.1"/>
    <property type="molecule type" value="Genomic_DNA"/>
</dbReference>
<dbReference type="PATRIC" id="fig|1423734.3.peg.3191"/>
<dbReference type="eggNOG" id="COG0039">
    <property type="taxonomic scope" value="Bacteria"/>
</dbReference>
<dbReference type="STRING" id="1423734.FC83_GL003142"/>
<keyword evidence="8" id="KW-1185">Reference proteome</keyword>
<dbReference type="PANTHER" id="PTHR43128:SF31">
    <property type="entry name" value="L-LACTATE DEHYDROGENASE"/>
    <property type="match status" value="1"/>
</dbReference>
<organism evidence="7 8">
    <name type="scientific">Agrilactobacillus composti DSM 18527 = JCM 14202</name>
    <dbReference type="NCBI Taxonomy" id="1423734"/>
    <lineage>
        <taxon>Bacteria</taxon>
        <taxon>Bacillati</taxon>
        <taxon>Bacillota</taxon>
        <taxon>Bacilli</taxon>
        <taxon>Lactobacillales</taxon>
        <taxon>Lactobacillaceae</taxon>
        <taxon>Agrilactobacillus</taxon>
    </lineage>
</organism>
<gene>
    <name evidence="7" type="ORF">FC83_GL003142</name>
</gene>
<evidence type="ECO:0000259" key="5">
    <source>
        <dbReference type="Pfam" id="PF00056"/>
    </source>
</evidence>
<feature type="binding site" evidence="3">
    <location>
        <begin position="119"/>
        <end position="121"/>
    </location>
    <ligand>
        <name>NAD(+)</name>
        <dbReference type="ChEBI" id="CHEBI:57540"/>
    </ligand>
</feature>